<evidence type="ECO:0000313" key="1">
    <source>
        <dbReference type="EMBL" id="TCL77042.1"/>
    </source>
</evidence>
<evidence type="ECO:0000313" key="2">
    <source>
        <dbReference type="Proteomes" id="UP000295008"/>
    </source>
</evidence>
<proteinExistence type="predicted"/>
<sequence length="48" mass="5743">MLKQLTAKLTPDDQKLLDRYDCRRMDQMNRQDELIYSEGLMDGILFGY</sequence>
<reference evidence="1 2" key="1">
    <citation type="submission" date="2019-03" db="EMBL/GenBank/DDBJ databases">
        <title>Genomic Encyclopedia of Type Strains, Phase IV (KMG-IV): sequencing the most valuable type-strain genomes for metagenomic binning, comparative biology and taxonomic classification.</title>
        <authorList>
            <person name="Goeker M."/>
        </authorList>
    </citation>
    <scope>NUCLEOTIDE SEQUENCE [LARGE SCALE GENOMIC DNA]</scope>
    <source>
        <strain evidence="1 2">LX-B</strain>
    </source>
</reference>
<protein>
    <submittedName>
        <fullName evidence="1">Uncharacterized protein</fullName>
    </submittedName>
</protein>
<organism evidence="1 2">
    <name type="scientific">Hydrogenispora ethanolica</name>
    <dbReference type="NCBI Taxonomy" id="1082276"/>
    <lineage>
        <taxon>Bacteria</taxon>
        <taxon>Bacillati</taxon>
        <taxon>Bacillota</taxon>
        <taxon>Hydrogenispora</taxon>
    </lineage>
</organism>
<dbReference type="Proteomes" id="UP000295008">
    <property type="component" value="Unassembled WGS sequence"/>
</dbReference>
<dbReference type="RefSeq" id="WP_165907713.1">
    <property type="nucleotide sequence ID" value="NZ_SLUN01000001.1"/>
</dbReference>
<gene>
    <name evidence="1" type="ORF">EDC14_1001328</name>
</gene>
<accession>A0A4R1SEE1</accession>
<comment type="caution">
    <text evidence="1">The sequence shown here is derived from an EMBL/GenBank/DDBJ whole genome shotgun (WGS) entry which is preliminary data.</text>
</comment>
<dbReference type="EMBL" id="SLUN01000001">
    <property type="protein sequence ID" value="TCL77042.1"/>
    <property type="molecule type" value="Genomic_DNA"/>
</dbReference>
<name>A0A4R1SEE1_HYDET</name>
<dbReference type="AlphaFoldDB" id="A0A4R1SEE1"/>
<keyword evidence="2" id="KW-1185">Reference proteome</keyword>